<evidence type="ECO:0008006" key="3">
    <source>
        <dbReference type="Google" id="ProtNLM"/>
    </source>
</evidence>
<accession>A0A9Q6HLS8</accession>
<evidence type="ECO:0000313" key="2">
    <source>
        <dbReference type="Proteomes" id="UP000241960"/>
    </source>
</evidence>
<dbReference type="Pfam" id="PF07070">
    <property type="entry name" value="Spo0M"/>
    <property type="match status" value="1"/>
</dbReference>
<reference evidence="1 2" key="1">
    <citation type="journal article" date="2016" name="Front. Microbiol.">
        <title>Comprehensive Phylogenetic Analysis of Bovine Non-aureus Staphylococci Species Based on Whole-Genome Sequencing.</title>
        <authorList>
            <person name="Naushad S."/>
            <person name="Barkema H.W."/>
            <person name="Luby C."/>
            <person name="Condas L.A."/>
            <person name="Nobrega D.B."/>
            <person name="Carson D.A."/>
            <person name="De Buck J."/>
        </authorList>
    </citation>
    <scope>NUCLEOTIDE SEQUENCE [LARGE SCALE GENOMIC DNA]</scope>
    <source>
        <strain evidence="1 2">SNUC 1231</strain>
    </source>
</reference>
<dbReference type="PANTHER" id="PTHR40053">
    <property type="entry name" value="SPORULATION-CONTROL PROTEIN SPO0M"/>
    <property type="match status" value="1"/>
</dbReference>
<dbReference type="AlphaFoldDB" id="A0A9Q6HLS8"/>
<evidence type="ECO:0000313" key="1">
    <source>
        <dbReference type="EMBL" id="PTI73290.1"/>
    </source>
</evidence>
<dbReference type="EMBL" id="PZFQ01000095">
    <property type="protein sequence ID" value="PTI73290.1"/>
    <property type="molecule type" value="Genomic_DNA"/>
</dbReference>
<protein>
    <recommendedName>
        <fullName evidence="3">Stage 0 sporulation protein M</fullName>
    </recommendedName>
</protein>
<comment type="caution">
    <text evidence="1">The sequence shown here is derived from an EMBL/GenBank/DDBJ whole genome shotgun (WGS) entry which is preliminary data.</text>
</comment>
<sequence>MLPKWLSQFGINDLKINTVVDNNSFYVNGKLHGSILIEGDNSSEEIYNIKLEVIEKIENNDPTSDFKVLDNILYTYEIKDKFTVQANEKISRKFSVALPLENIKGKPDQITIRTHIYLANAVDNYDEDQIDVIY</sequence>
<dbReference type="Proteomes" id="UP000241960">
    <property type="component" value="Unassembled WGS sequence"/>
</dbReference>
<proteinExistence type="predicted"/>
<organism evidence="1 2">
    <name type="scientific">Staphylococcus succinus</name>
    <dbReference type="NCBI Taxonomy" id="61015"/>
    <lineage>
        <taxon>Bacteria</taxon>
        <taxon>Bacillati</taxon>
        <taxon>Bacillota</taxon>
        <taxon>Bacilli</taxon>
        <taxon>Bacillales</taxon>
        <taxon>Staphylococcaceae</taxon>
        <taxon>Staphylococcus</taxon>
    </lineage>
</organism>
<gene>
    <name evidence="1" type="ORF">BU058_13315</name>
</gene>
<dbReference type="InterPro" id="IPR009776">
    <property type="entry name" value="Spore_0_M"/>
</dbReference>
<name>A0A9Q6HLS8_9STAP</name>
<dbReference type="PANTHER" id="PTHR40053:SF1">
    <property type="entry name" value="SPORULATION-CONTROL PROTEIN SPO0M"/>
    <property type="match status" value="1"/>
</dbReference>
<dbReference type="RefSeq" id="WP_069824129.1">
    <property type="nucleotide sequence ID" value="NZ_CP018199.1"/>
</dbReference>